<evidence type="ECO:0000313" key="10">
    <source>
        <dbReference type="Proteomes" id="UP000784700"/>
    </source>
</evidence>
<dbReference type="AlphaFoldDB" id="A0A9Q8MUE6"/>
<organism evidence="9 10">
    <name type="scientific">Apilactobacillus micheneri</name>
    <dbReference type="NCBI Taxonomy" id="1899430"/>
    <lineage>
        <taxon>Bacteria</taxon>
        <taxon>Bacillati</taxon>
        <taxon>Bacillota</taxon>
        <taxon>Bacilli</taxon>
        <taxon>Lactobacillales</taxon>
        <taxon>Lactobacillaceae</taxon>
        <taxon>Apilactobacillus</taxon>
    </lineage>
</organism>
<evidence type="ECO:0000256" key="5">
    <source>
        <dbReference type="ARBA" id="ARBA00023316"/>
    </source>
</evidence>
<evidence type="ECO:0000256" key="6">
    <source>
        <dbReference type="PROSITE-ProRule" id="PRU01373"/>
    </source>
</evidence>
<dbReference type="InterPro" id="IPR038063">
    <property type="entry name" value="Transpep_catalytic_dom"/>
</dbReference>
<dbReference type="GO" id="GO:0071555">
    <property type="term" value="P:cell wall organization"/>
    <property type="evidence" value="ECO:0007669"/>
    <property type="project" value="UniProtKB-UniRule"/>
</dbReference>
<keyword evidence="7" id="KW-0812">Transmembrane</keyword>
<evidence type="ECO:0000256" key="3">
    <source>
        <dbReference type="ARBA" id="ARBA00022960"/>
    </source>
</evidence>
<dbReference type="InterPro" id="IPR050979">
    <property type="entry name" value="LD-transpeptidase"/>
</dbReference>
<feature type="domain" description="L,D-TPase catalytic" evidence="8">
    <location>
        <begin position="98"/>
        <end position="223"/>
    </location>
</feature>
<keyword evidence="4 6" id="KW-0573">Peptidoglycan synthesis</keyword>
<name>A0A9Q8MUE6_9LACO</name>
<keyword evidence="3 6" id="KW-0133">Cell shape</keyword>
<keyword evidence="2" id="KW-0808">Transferase</keyword>
<feature type="active site" description="Proton donor/acceptor" evidence="6">
    <location>
        <position position="172"/>
    </location>
</feature>
<dbReference type="GO" id="GO:0016740">
    <property type="term" value="F:transferase activity"/>
    <property type="evidence" value="ECO:0007669"/>
    <property type="project" value="UniProtKB-KW"/>
</dbReference>
<dbReference type="InterPro" id="IPR005490">
    <property type="entry name" value="LD_TPept_cat_dom"/>
</dbReference>
<protein>
    <submittedName>
        <fullName evidence="9">Murein L,D-transpeptidase</fullName>
    </submittedName>
</protein>
<dbReference type="PROSITE" id="PS52029">
    <property type="entry name" value="LD_TPASE"/>
    <property type="match status" value="1"/>
</dbReference>
<evidence type="ECO:0000256" key="7">
    <source>
        <dbReference type="SAM" id="Phobius"/>
    </source>
</evidence>
<feature type="active site" description="Nucleophile" evidence="6">
    <location>
        <position position="199"/>
    </location>
</feature>
<reference evidence="9" key="1">
    <citation type="submission" date="2018-08" db="EMBL/GenBank/DDBJ databases">
        <title>Comparative genomics of wild bee and flower associated Lactobacillus reveals potential adaptation to the bee host.</title>
        <authorList>
            <person name="Vuong H.Q."/>
            <person name="Mcfrederick Q.S."/>
        </authorList>
    </citation>
    <scope>NUCLEOTIDE SEQUENCE</scope>
    <source>
        <strain evidence="9">HV_63</strain>
    </source>
</reference>
<dbReference type="PANTHER" id="PTHR30582:SF2">
    <property type="entry name" value="L,D-TRANSPEPTIDASE YCIB-RELATED"/>
    <property type="match status" value="1"/>
</dbReference>
<feature type="transmembrane region" description="Helical" evidence="7">
    <location>
        <begin position="35"/>
        <end position="56"/>
    </location>
</feature>
<keyword evidence="7" id="KW-1133">Transmembrane helix</keyword>
<dbReference type="CDD" id="cd16913">
    <property type="entry name" value="YkuD_like"/>
    <property type="match status" value="1"/>
</dbReference>
<evidence type="ECO:0000256" key="1">
    <source>
        <dbReference type="ARBA" id="ARBA00004752"/>
    </source>
</evidence>
<evidence type="ECO:0000313" key="9">
    <source>
        <dbReference type="EMBL" id="TPR44304.1"/>
    </source>
</evidence>
<dbReference type="Gene3D" id="2.40.440.10">
    <property type="entry name" value="L,D-transpeptidase catalytic domain-like"/>
    <property type="match status" value="1"/>
</dbReference>
<accession>A0A9Q8MUE6</accession>
<evidence type="ECO:0000259" key="8">
    <source>
        <dbReference type="PROSITE" id="PS52029"/>
    </source>
</evidence>
<dbReference type="GO" id="GO:0071972">
    <property type="term" value="F:peptidoglycan L,D-transpeptidase activity"/>
    <property type="evidence" value="ECO:0007669"/>
    <property type="project" value="TreeGrafter"/>
</dbReference>
<keyword evidence="5 6" id="KW-0961">Cell wall biogenesis/degradation</keyword>
<dbReference type="GO" id="GO:0005576">
    <property type="term" value="C:extracellular region"/>
    <property type="evidence" value="ECO:0007669"/>
    <property type="project" value="TreeGrafter"/>
</dbReference>
<dbReference type="GO" id="GO:0008360">
    <property type="term" value="P:regulation of cell shape"/>
    <property type="evidence" value="ECO:0007669"/>
    <property type="project" value="UniProtKB-UniRule"/>
</dbReference>
<dbReference type="Proteomes" id="UP000784700">
    <property type="component" value="Unassembled WGS sequence"/>
</dbReference>
<dbReference type="SUPFAM" id="SSF141523">
    <property type="entry name" value="L,D-transpeptidase catalytic domain-like"/>
    <property type="match status" value="1"/>
</dbReference>
<dbReference type="EMBL" id="QUBG01000003">
    <property type="protein sequence ID" value="TPR44304.1"/>
    <property type="molecule type" value="Genomic_DNA"/>
</dbReference>
<comment type="pathway">
    <text evidence="1 6">Cell wall biogenesis; peptidoglycan biosynthesis.</text>
</comment>
<proteinExistence type="predicted"/>
<gene>
    <name evidence="9" type="ORF">DY130_04490</name>
</gene>
<comment type="caution">
    <text evidence="9">The sequence shown here is derived from an EMBL/GenBank/DDBJ whole genome shotgun (WGS) entry which is preliminary data.</text>
</comment>
<dbReference type="GO" id="GO:0018104">
    <property type="term" value="P:peptidoglycan-protein cross-linking"/>
    <property type="evidence" value="ECO:0007669"/>
    <property type="project" value="TreeGrafter"/>
</dbReference>
<evidence type="ECO:0000256" key="4">
    <source>
        <dbReference type="ARBA" id="ARBA00022984"/>
    </source>
</evidence>
<evidence type="ECO:0000256" key="2">
    <source>
        <dbReference type="ARBA" id="ARBA00022679"/>
    </source>
</evidence>
<dbReference type="Pfam" id="PF03734">
    <property type="entry name" value="YkuD"/>
    <property type="match status" value="1"/>
</dbReference>
<dbReference type="PANTHER" id="PTHR30582">
    <property type="entry name" value="L,D-TRANSPEPTIDASE"/>
    <property type="match status" value="1"/>
</dbReference>
<sequence>MLCINLNRYYYYNCSLYYLLLKRGNILKLLNKKKIALILSCFLTTLILISCGKATAKNNIKNGHFNIDERVEAKLQKIDWRKPSEKIPYPNMNPKKKNWLLVSSEHQRVYVMTPKNKLLYTMYCSTGSGNSATPKGTYHIQAERGNHFYNASSGEGANYWTSWKDHGIYLFHSVPVDKNGKYLMKDAHELGKKANSHGCIRLSVPDAKWINQHVPFGTKVVIK</sequence>
<keyword evidence="7" id="KW-0472">Membrane</keyword>